<name>A0A8H4XKS5_9HYPO</name>
<protein>
    <submittedName>
        <fullName evidence="2">Uncharacterized protein</fullName>
    </submittedName>
</protein>
<evidence type="ECO:0000313" key="3">
    <source>
        <dbReference type="Proteomes" id="UP000635477"/>
    </source>
</evidence>
<gene>
    <name evidence="2" type="ORF">FZEAL_4507</name>
</gene>
<dbReference type="OrthoDB" id="5376804at2759"/>
<comment type="caution">
    <text evidence="2">The sequence shown here is derived from an EMBL/GenBank/DDBJ whole genome shotgun (WGS) entry which is preliminary data.</text>
</comment>
<dbReference type="PANTHER" id="PTHR35394:SF5">
    <property type="entry name" value="DUF3176 DOMAIN-CONTAINING PROTEIN"/>
    <property type="match status" value="1"/>
</dbReference>
<evidence type="ECO:0000313" key="2">
    <source>
        <dbReference type="EMBL" id="KAF4979262.1"/>
    </source>
</evidence>
<dbReference type="Pfam" id="PF11374">
    <property type="entry name" value="DUF3176"/>
    <property type="match status" value="1"/>
</dbReference>
<accession>A0A8H4XKS5</accession>
<sequence length="679" mass="74524">MPRSPSPLSEHRLSRSRSLGLNERSDGYQPASMNADPDDSHHGQSSTALTGTSHELGVLAPACTYNSQIGPPSVHAHDNTTAQNPGDVFEEPQSPGALSENITPSTHKGQDVEAIHFWWWWEIGAAVLSLTCMGLIMGVLIRADATRLEGWPLSIQPNSIIAVLTTVAKTAMMVPITSCLSQLKWRHVTTRPRPLADLQVFDDASRGPWGSTVLIWKLPLQSKLGWALAMVTVIALGIEPSAQQILDFPVQERILDNTTASIGKADNYFSKGFLQIPGANWQTWEDNGDLPKFQASVLNALAGEVFQPYFSCPRPASRCEWPKFTSLGICGTLHNVTDDSTRRCKRTTNAAFRNCTYSIPLAPDGANKANVTMEYNNMAVHNPGDLGSQILGTAFVDGLSDASVGQFAVVRHKDGVWASQKDKPSVPALPEVLVADFRWCRKTYKGVGASGGSLNGSAEDFDSTMLDFVSAEPMPYKDGQSYYFATLTTPDKTENFTVTRTLEDYLPNYLNSLLTVQLLEPVTGGAPLQMDFSQALKVGFVLANADMKKLTRNLAAALTNQMRSKDPGDNRDSTTVRGVAYINEPFIVVRWEWFILPAAETLLMAALLLWSMLLTRKVPLLRTSVTAFLLYPLRGWEQEHLTVRGVQTSEKLDKLAEGMCGKMEMVDGKHGIVKHESLR</sequence>
<reference evidence="2" key="1">
    <citation type="journal article" date="2020" name="BMC Genomics">
        <title>Correction to: Identification and distribution of gene clusters required for synthesis of sphingolipid metabolism inhibitors in diverse species of the filamentous fungus Fusarium.</title>
        <authorList>
            <person name="Kim H.S."/>
            <person name="Lohmar J.M."/>
            <person name="Busman M."/>
            <person name="Brown D.W."/>
            <person name="Naumann T.A."/>
            <person name="Divon H.H."/>
            <person name="Lysoe E."/>
            <person name="Uhlig S."/>
            <person name="Proctor R.H."/>
        </authorList>
    </citation>
    <scope>NUCLEOTIDE SEQUENCE</scope>
    <source>
        <strain evidence="2">NRRL 22465</strain>
    </source>
</reference>
<proteinExistence type="predicted"/>
<reference evidence="2" key="2">
    <citation type="submission" date="2020-05" db="EMBL/GenBank/DDBJ databases">
        <authorList>
            <person name="Kim H.-S."/>
            <person name="Proctor R.H."/>
            <person name="Brown D.W."/>
        </authorList>
    </citation>
    <scope>NUCLEOTIDE SEQUENCE</scope>
    <source>
        <strain evidence="2">NRRL 22465</strain>
    </source>
</reference>
<feature type="region of interest" description="Disordered" evidence="1">
    <location>
        <begin position="69"/>
        <end position="105"/>
    </location>
</feature>
<dbReference type="EMBL" id="JABEYC010000311">
    <property type="protein sequence ID" value="KAF4979262.1"/>
    <property type="molecule type" value="Genomic_DNA"/>
</dbReference>
<dbReference type="AlphaFoldDB" id="A0A8H4XKS5"/>
<dbReference type="InterPro" id="IPR021514">
    <property type="entry name" value="DUF3176"/>
</dbReference>
<dbReference type="Proteomes" id="UP000635477">
    <property type="component" value="Unassembled WGS sequence"/>
</dbReference>
<evidence type="ECO:0000256" key="1">
    <source>
        <dbReference type="SAM" id="MobiDB-lite"/>
    </source>
</evidence>
<feature type="region of interest" description="Disordered" evidence="1">
    <location>
        <begin position="1"/>
        <end position="49"/>
    </location>
</feature>
<dbReference type="PANTHER" id="PTHR35394">
    <property type="entry name" value="DUF3176 DOMAIN-CONTAINING PROTEIN"/>
    <property type="match status" value="1"/>
</dbReference>
<keyword evidence="3" id="KW-1185">Reference proteome</keyword>
<organism evidence="2 3">
    <name type="scientific">Fusarium zealandicum</name>
    <dbReference type="NCBI Taxonomy" id="1053134"/>
    <lineage>
        <taxon>Eukaryota</taxon>
        <taxon>Fungi</taxon>
        <taxon>Dikarya</taxon>
        <taxon>Ascomycota</taxon>
        <taxon>Pezizomycotina</taxon>
        <taxon>Sordariomycetes</taxon>
        <taxon>Hypocreomycetidae</taxon>
        <taxon>Hypocreales</taxon>
        <taxon>Nectriaceae</taxon>
        <taxon>Fusarium</taxon>
        <taxon>Fusarium staphyleae species complex</taxon>
    </lineage>
</organism>